<dbReference type="SUPFAM" id="SSF56601">
    <property type="entry name" value="beta-lactamase/transpeptidase-like"/>
    <property type="match status" value="1"/>
</dbReference>
<keyword evidence="1" id="KW-0472">Membrane</keyword>
<dbReference type="Pfam" id="PF00144">
    <property type="entry name" value="Beta-lactamase"/>
    <property type="match status" value="1"/>
</dbReference>
<feature type="transmembrane region" description="Helical" evidence="1">
    <location>
        <begin position="527"/>
        <end position="543"/>
    </location>
</feature>
<keyword evidence="1" id="KW-1133">Transmembrane helix</keyword>
<dbReference type="InterPro" id="IPR050491">
    <property type="entry name" value="AmpC-like"/>
</dbReference>
<sequence>MKLRIRAFVAAVLSLGAGLVHAQLPPAVAPDKTPADSVQPALVAPADSPAAPLDAADVAAYVDGVVAAYRRRLGIEGVTVAVVDARRTLLLRGYGLAAQRPERRVDPSDTLFRIGSVSKTFTYLEALRLADAGKLKLDAPVNDYLPPALQLPADGFKPVLVRHLLTHSAGYEDSALGHLFARSPQAALSLQEYLVEHRPARVRDVDVHAVYSNYSVALLGALLAQVEGLPFEALTERDLFAPLGMSSTTFREPLQASDPRNAPATLQARWSSGFVREAGGVSAKPFEYIAQIAPAGSVSSTAADMSRYLRMLLNRGELDGQRILPAGVFDRLEQDAPLRNAADATGFSHGFFRRRYGEVQSFEHGGATLYFHSYLMVVPELGFGVFVSTNTDSGRRLAAELPQMLVERYFPRARPAALPVPAADFARTGQEYAGTYLGERRNYGNFEKLLIATNAQVGITADGYLTLSSGEETSRWVLEKPDVFRAVQGSDRLSFLRDGSGKVTGFVSPGGHDVFDRVGLFGNKNNFFLLLGLAGLSAAGVLFGQWQRRRGSSVSRATFSARWLGLTAASWLLFLVLFGLGVAQLGDEAVAIFDYPTGLLRLALWLVVPALLLTVLCVVLLPRAWAAAEWNRWRKLRHSAAVLAFVLAGISVWLWNAVGWRL</sequence>
<feature type="chain" id="PRO_5020728272" evidence="2">
    <location>
        <begin position="23"/>
        <end position="662"/>
    </location>
</feature>
<evidence type="ECO:0000259" key="3">
    <source>
        <dbReference type="Pfam" id="PF00144"/>
    </source>
</evidence>
<evidence type="ECO:0000256" key="2">
    <source>
        <dbReference type="SAM" id="SignalP"/>
    </source>
</evidence>
<keyword evidence="5" id="KW-1185">Reference proteome</keyword>
<dbReference type="AlphaFoldDB" id="A0A4R6YHR5"/>
<dbReference type="PANTHER" id="PTHR46825">
    <property type="entry name" value="D-ALANYL-D-ALANINE-CARBOXYPEPTIDASE/ENDOPEPTIDASE AMPH"/>
    <property type="match status" value="1"/>
</dbReference>
<evidence type="ECO:0000313" key="5">
    <source>
        <dbReference type="Proteomes" id="UP000295293"/>
    </source>
</evidence>
<dbReference type="PANTHER" id="PTHR46825:SF9">
    <property type="entry name" value="BETA-LACTAMASE-RELATED DOMAIN-CONTAINING PROTEIN"/>
    <property type="match status" value="1"/>
</dbReference>
<protein>
    <submittedName>
        <fullName evidence="4">CubicO group peptidase (Beta-lactamase class C family)</fullName>
    </submittedName>
</protein>
<feature type="signal peptide" evidence="2">
    <location>
        <begin position="1"/>
        <end position="22"/>
    </location>
</feature>
<feature type="transmembrane region" description="Helical" evidence="1">
    <location>
        <begin position="563"/>
        <end position="583"/>
    </location>
</feature>
<feature type="transmembrane region" description="Helical" evidence="1">
    <location>
        <begin position="603"/>
        <end position="626"/>
    </location>
</feature>
<feature type="domain" description="Beta-lactamase-related" evidence="3">
    <location>
        <begin position="63"/>
        <end position="396"/>
    </location>
</feature>
<dbReference type="InterPro" id="IPR012338">
    <property type="entry name" value="Beta-lactam/transpept-like"/>
</dbReference>
<proteinExistence type="predicted"/>
<name>A0A4R6YHR5_9GAMM</name>
<dbReference type="RefSeq" id="WP_166654402.1">
    <property type="nucleotide sequence ID" value="NZ_SNZH01000031.1"/>
</dbReference>
<gene>
    <name evidence="4" type="ORF">DFR29_1317</name>
</gene>
<evidence type="ECO:0000256" key="1">
    <source>
        <dbReference type="SAM" id="Phobius"/>
    </source>
</evidence>
<accession>A0A4R6YHR5</accession>
<organism evidence="4 5">
    <name type="scientific">Tahibacter aquaticus</name>
    <dbReference type="NCBI Taxonomy" id="520092"/>
    <lineage>
        <taxon>Bacteria</taxon>
        <taxon>Pseudomonadati</taxon>
        <taxon>Pseudomonadota</taxon>
        <taxon>Gammaproteobacteria</taxon>
        <taxon>Lysobacterales</taxon>
        <taxon>Rhodanobacteraceae</taxon>
        <taxon>Tahibacter</taxon>
    </lineage>
</organism>
<feature type="transmembrane region" description="Helical" evidence="1">
    <location>
        <begin position="638"/>
        <end position="658"/>
    </location>
</feature>
<dbReference type="Proteomes" id="UP000295293">
    <property type="component" value="Unassembled WGS sequence"/>
</dbReference>
<comment type="caution">
    <text evidence="4">The sequence shown here is derived from an EMBL/GenBank/DDBJ whole genome shotgun (WGS) entry which is preliminary data.</text>
</comment>
<dbReference type="Gene3D" id="3.40.710.10">
    <property type="entry name" value="DD-peptidase/beta-lactamase superfamily"/>
    <property type="match status" value="1"/>
</dbReference>
<dbReference type="EMBL" id="SNZH01000031">
    <property type="protein sequence ID" value="TDR36263.1"/>
    <property type="molecule type" value="Genomic_DNA"/>
</dbReference>
<keyword evidence="2" id="KW-0732">Signal</keyword>
<evidence type="ECO:0000313" key="4">
    <source>
        <dbReference type="EMBL" id="TDR36263.1"/>
    </source>
</evidence>
<reference evidence="4 5" key="1">
    <citation type="submission" date="2019-03" db="EMBL/GenBank/DDBJ databases">
        <title>Genomic Encyclopedia of Type Strains, Phase IV (KMG-IV): sequencing the most valuable type-strain genomes for metagenomic binning, comparative biology and taxonomic classification.</title>
        <authorList>
            <person name="Goeker M."/>
        </authorList>
    </citation>
    <scope>NUCLEOTIDE SEQUENCE [LARGE SCALE GENOMIC DNA]</scope>
    <source>
        <strain evidence="4 5">DSM 21667</strain>
    </source>
</reference>
<dbReference type="InterPro" id="IPR001466">
    <property type="entry name" value="Beta-lactam-related"/>
</dbReference>
<keyword evidence="1" id="KW-0812">Transmembrane</keyword>